<dbReference type="InterPro" id="IPR003495">
    <property type="entry name" value="CobW/HypB/UreG_nucleotide-bd"/>
</dbReference>
<dbReference type="Gene3D" id="3.40.50.300">
    <property type="entry name" value="P-loop containing nucleotide triphosphate hydrolases"/>
    <property type="match status" value="1"/>
</dbReference>
<dbReference type="CDD" id="cd03112">
    <property type="entry name" value="CobW-like"/>
    <property type="match status" value="1"/>
</dbReference>
<comment type="caution">
    <text evidence="8">The sequence shown here is derived from an EMBL/GenBank/DDBJ whole genome shotgun (WGS) entry which is preliminary data.</text>
</comment>
<dbReference type="Proteomes" id="UP000218231">
    <property type="component" value="Unassembled WGS sequence"/>
</dbReference>
<evidence type="ECO:0000256" key="6">
    <source>
        <dbReference type="SAM" id="MobiDB-lite"/>
    </source>
</evidence>
<feature type="region of interest" description="Disordered" evidence="6">
    <location>
        <begin position="108"/>
        <end position="157"/>
    </location>
</feature>
<dbReference type="GO" id="GO:0005737">
    <property type="term" value="C:cytoplasm"/>
    <property type="evidence" value="ECO:0007669"/>
    <property type="project" value="TreeGrafter"/>
</dbReference>
<dbReference type="GO" id="GO:0000166">
    <property type="term" value="F:nucleotide binding"/>
    <property type="evidence" value="ECO:0007669"/>
    <property type="project" value="UniProtKB-KW"/>
</dbReference>
<keyword evidence="9" id="KW-1185">Reference proteome</keyword>
<reference evidence="8 9" key="1">
    <citation type="journal article" date="2017" name="Curr. Biol.">
        <title>Genome architecture and evolution of a unichromosomal asexual nematode.</title>
        <authorList>
            <person name="Fradin H."/>
            <person name="Zegar C."/>
            <person name="Gutwein M."/>
            <person name="Lucas J."/>
            <person name="Kovtun M."/>
            <person name="Corcoran D."/>
            <person name="Baugh L.R."/>
            <person name="Kiontke K."/>
            <person name="Gunsalus K."/>
            <person name="Fitch D.H."/>
            <person name="Piano F."/>
        </authorList>
    </citation>
    <scope>NUCLEOTIDE SEQUENCE [LARGE SCALE GENOMIC DNA]</scope>
    <source>
        <strain evidence="8">PF1309</strain>
    </source>
</reference>
<evidence type="ECO:0000256" key="2">
    <source>
        <dbReference type="ARBA" id="ARBA00022801"/>
    </source>
</evidence>
<dbReference type="Gene3D" id="3.30.1220.10">
    <property type="entry name" value="CobW-like, C-terminal domain"/>
    <property type="match status" value="1"/>
</dbReference>
<dbReference type="InterPro" id="IPR027417">
    <property type="entry name" value="P-loop_NTPase"/>
</dbReference>
<keyword evidence="3" id="KW-0143">Chaperone</keyword>
<protein>
    <recommendedName>
        <fullName evidence="7">CobW C-terminal domain-containing protein</fullName>
    </recommendedName>
</protein>
<dbReference type="Pfam" id="PF02492">
    <property type="entry name" value="cobW"/>
    <property type="match status" value="1"/>
</dbReference>
<evidence type="ECO:0000313" key="8">
    <source>
        <dbReference type="EMBL" id="PAV71799.1"/>
    </source>
</evidence>
<dbReference type="Pfam" id="PF07683">
    <property type="entry name" value="CobW_C"/>
    <property type="match status" value="1"/>
</dbReference>
<proteinExistence type="inferred from homology"/>
<dbReference type="OrthoDB" id="258627at2759"/>
<accession>A0A2A2KDA0</accession>
<dbReference type="EMBL" id="LIAE01008917">
    <property type="protein sequence ID" value="PAV71799.1"/>
    <property type="molecule type" value="Genomic_DNA"/>
</dbReference>
<dbReference type="InterPro" id="IPR036627">
    <property type="entry name" value="CobW-likC_sf"/>
</dbReference>
<dbReference type="InterPro" id="IPR051316">
    <property type="entry name" value="Zinc-reg_GTPase_activator"/>
</dbReference>
<evidence type="ECO:0000256" key="5">
    <source>
        <dbReference type="ARBA" id="ARBA00049117"/>
    </source>
</evidence>
<evidence type="ECO:0000259" key="7">
    <source>
        <dbReference type="SMART" id="SM00833"/>
    </source>
</evidence>
<gene>
    <name evidence="8" type="ORF">WR25_16475</name>
</gene>
<comment type="catalytic activity">
    <reaction evidence="5">
        <text>GTP + H2O = GDP + phosphate + H(+)</text>
        <dbReference type="Rhea" id="RHEA:19669"/>
        <dbReference type="ChEBI" id="CHEBI:15377"/>
        <dbReference type="ChEBI" id="CHEBI:15378"/>
        <dbReference type="ChEBI" id="CHEBI:37565"/>
        <dbReference type="ChEBI" id="CHEBI:43474"/>
        <dbReference type="ChEBI" id="CHEBI:58189"/>
    </reaction>
    <physiologicalReaction direction="left-to-right" evidence="5">
        <dbReference type="Rhea" id="RHEA:19670"/>
    </physiologicalReaction>
</comment>
<dbReference type="SUPFAM" id="SSF52540">
    <property type="entry name" value="P-loop containing nucleoside triphosphate hydrolases"/>
    <property type="match status" value="1"/>
</dbReference>
<evidence type="ECO:0000256" key="4">
    <source>
        <dbReference type="ARBA" id="ARBA00034320"/>
    </source>
</evidence>
<name>A0A2A2KDA0_9BILA</name>
<evidence type="ECO:0000256" key="3">
    <source>
        <dbReference type="ARBA" id="ARBA00023186"/>
    </source>
</evidence>
<dbReference type="InterPro" id="IPR011629">
    <property type="entry name" value="CobW-like_C"/>
</dbReference>
<dbReference type="GO" id="GO:0016787">
    <property type="term" value="F:hydrolase activity"/>
    <property type="evidence" value="ECO:0007669"/>
    <property type="project" value="UniProtKB-KW"/>
</dbReference>
<keyword evidence="1" id="KW-0547">Nucleotide-binding</keyword>
<dbReference type="SUPFAM" id="SSF90002">
    <property type="entry name" value="Hypothetical protein YjiA, C-terminal domain"/>
    <property type="match status" value="1"/>
</dbReference>
<dbReference type="STRING" id="2018661.A0A2A2KDA0"/>
<feature type="compositionally biased region" description="Polar residues" evidence="6">
    <location>
        <begin position="121"/>
        <end position="136"/>
    </location>
</feature>
<dbReference type="PANTHER" id="PTHR13748">
    <property type="entry name" value="COBW-RELATED"/>
    <property type="match status" value="1"/>
</dbReference>
<organism evidence="8 9">
    <name type="scientific">Diploscapter pachys</name>
    <dbReference type="NCBI Taxonomy" id="2018661"/>
    <lineage>
        <taxon>Eukaryota</taxon>
        <taxon>Metazoa</taxon>
        <taxon>Ecdysozoa</taxon>
        <taxon>Nematoda</taxon>
        <taxon>Chromadorea</taxon>
        <taxon>Rhabditida</taxon>
        <taxon>Rhabditina</taxon>
        <taxon>Rhabditomorpha</taxon>
        <taxon>Rhabditoidea</taxon>
        <taxon>Rhabditidae</taxon>
        <taxon>Diploscapter</taxon>
    </lineage>
</organism>
<feature type="domain" description="CobW C-terminal" evidence="7">
    <location>
        <begin position="693"/>
        <end position="787"/>
    </location>
</feature>
<evidence type="ECO:0000256" key="1">
    <source>
        <dbReference type="ARBA" id="ARBA00022741"/>
    </source>
</evidence>
<keyword evidence="2" id="KW-0378">Hydrolase</keyword>
<dbReference type="PANTHER" id="PTHR13748:SF62">
    <property type="entry name" value="COBW DOMAIN-CONTAINING PROTEIN"/>
    <property type="match status" value="1"/>
</dbReference>
<comment type="similarity">
    <text evidence="4">Belongs to the SIMIBI class G3E GTPase family. ZNG1 subfamily.</text>
</comment>
<evidence type="ECO:0000313" key="9">
    <source>
        <dbReference type="Proteomes" id="UP000218231"/>
    </source>
</evidence>
<sequence>MEAPARIGLDHLEPQPQAIVTGQRRLSPEQEADVRSKRGGDIVGVAGVAQCVIERRVRVEVQRDVIDRVEVQRGQPGLHCVGERAPPDRQRCFRAGDRVERRAIITEGDDVLQHGGRHTEVSSWRSPQAGNGSGSDVHSVGVKAEAATKHASSRRRREDVVPMLGDEVFEAAVVGPVMLGHRGPPAAHPRGGRLAARHRQFADPVGARREPEMPLGPHDIFEPALGQERIKSRRIERRAGAIDEAFDPIFLGFGLMVGIAVQLLGPQRVARRFLFVEHPGGEHEVEVDAPVIGSHDHRIGIQAGDELLDRGQLLRGHRRGLVDDHDVGKLDLLDQQADEAARIVFPHALAAIGEEILAGIIGQQVERVDHRHHRVEPRDVAQRHAVLVTEGEGGGDRQGFGNAGRFDHQMVEPPGLGERAHLGEQIVAQGDGKPWWHRGEACGMSSVPEGPGTHIPVSVLTGFLGSGKTTVLNHLVRSPGMARALVVINEFGAVGLDHELIARSNEDLVVEMMGGCLCCTIRGDLSRTLRDAPWRFARDGECWFDRVVIETTGLADPAPILHTLMTDPQLAPLYRLDAVIATVDAAAGMATLDAQPEAVKQAAVADRLLLTKTDLTDATSQQAIRDRLAALNPGAPIIAVTNGAVDPASLFDVGLWDPASKSEDVNRWLAHEAAHAGHHHHHHHDVNRHDAGIRATCLTFDTPLEPLAFDRWLGLLTMFKGADLLRVKGIVNLVGHDAPVVSHGVQHVFHPPIELDRWPSADRRTRMVFVTRNIDPEELRGTLALMTVGLNGVDLQGLIESVTP</sequence>
<dbReference type="SMART" id="SM00833">
    <property type="entry name" value="CobW_C"/>
    <property type="match status" value="1"/>
</dbReference>
<dbReference type="AlphaFoldDB" id="A0A2A2KDA0"/>